<proteinExistence type="predicted"/>
<dbReference type="Proteomes" id="UP000887579">
    <property type="component" value="Unplaced"/>
</dbReference>
<accession>A0AC34F1Z1</accession>
<organism evidence="1 2">
    <name type="scientific">Panagrolaimus sp. ES5</name>
    <dbReference type="NCBI Taxonomy" id="591445"/>
    <lineage>
        <taxon>Eukaryota</taxon>
        <taxon>Metazoa</taxon>
        <taxon>Ecdysozoa</taxon>
        <taxon>Nematoda</taxon>
        <taxon>Chromadorea</taxon>
        <taxon>Rhabditida</taxon>
        <taxon>Tylenchina</taxon>
        <taxon>Panagrolaimomorpha</taxon>
        <taxon>Panagrolaimoidea</taxon>
        <taxon>Panagrolaimidae</taxon>
        <taxon>Panagrolaimus</taxon>
    </lineage>
</organism>
<evidence type="ECO:0000313" key="2">
    <source>
        <dbReference type="WBParaSite" id="ES5_v2.g11000.t1"/>
    </source>
</evidence>
<name>A0AC34F1Z1_9BILA</name>
<protein>
    <submittedName>
        <fullName evidence="2">Protein kinase domain-containing protein</fullName>
    </submittedName>
</protein>
<evidence type="ECO:0000313" key="1">
    <source>
        <dbReference type="Proteomes" id="UP000887579"/>
    </source>
</evidence>
<sequence>MQQRKVLSLGGDGAAAPSTGNGTTTATSQESKRQKRNAKKKKSEENTNSRKEKVKKKTRRKTRRQHASKKSNEASKLPTPPPPPLPPPPPPTPPNEPPPKKLPPPIQQDEDQPPSRRPAKPTKREREKVTLNNFLSKPLPKDAEINSVSIGATIETEKLQYLVLKKLGAGGCGETFVVQNLKTKRELCAKVEFLNKDDQRLKKEFEIYRDIDKVKRRDKSSLPHLLQCYDYGEVDKKMHIMFLPLCQNSLEGYMKQGSPSLATGFELSIQVLEGIKELHSIGYIHRDLKPANIVINAELTRAYIIDFGMSCKFITDPAKMPESSVYDFIGTTKYAPREAHKGLPQSRKSDIEAWIYVTLELFVPDILPWRDCSKNKDVLTMKELMFTTCYSRRILQAPTCFSEILPLIESISAVAAPDYENYFDLIRKDAETRKIKLKQKFKFDSTLLDLEIELWKTGEEQSHELDKTRGSSLDEIKMEKSTTPSKMATLNSKTPSRTTSTTTEQKEGGDEQAVLHSSMKCRVVIPPPAANGSDDDSDQAVKNGSVKQSRL</sequence>
<dbReference type="WBParaSite" id="ES5_v2.g11000.t1">
    <property type="protein sequence ID" value="ES5_v2.g11000.t1"/>
    <property type="gene ID" value="ES5_v2.g11000"/>
</dbReference>
<reference evidence="2" key="1">
    <citation type="submission" date="2022-11" db="UniProtKB">
        <authorList>
            <consortium name="WormBaseParasite"/>
        </authorList>
    </citation>
    <scope>IDENTIFICATION</scope>
</reference>